<dbReference type="EMBL" id="JAULSR010000001">
    <property type="protein sequence ID" value="KAK0636770.1"/>
    <property type="molecule type" value="Genomic_DNA"/>
</dbReference>
<dbReference type="AlphaFoldDB" id="A0AA40CFW6"/>
<protein>
    <recommendedName>
        <fullName evidence="3">DUF6594 domain-containing protein</fullName>
    </recommendedName>
</protein>
<feature type="domain" description="DUF6594" evidence="3">
    <location>
        <begin position="69"/>
        <end position="125"/>
    </location>
</feature>
<organism evidence="4 5">
    <name type="scientific">Bombardia bombarda</name>
    <dbReference type="NCBI Taxonomy" id="252184"/>
    <lineage>
        <taxon>Eukaryota</taxon>
        <taxon>Fungi</taxon>
        <taxon>Dikarya</taxon>
        <taxon>Ascomycota</taxon>
        <taxon>Pezizomycotina</taxon>
        <taxon>Sordariomycetes</taxon>
        <taxon>Sordariomycetidae</taxon>
        <taxon>Sordariales</taxon>
        <taxon>Lasiosphaeriaceae</taxon>
        <taxon>Bombardia</taxon>
    </lineage>
</organism>
<dbReference type="PANTHER" id="PTHR34502:SF5">
    <property type="entry name" value="DUF6594 DOMAIN-CONTAINING PROTEIN"/>
    <property type="match status" value="1"/>
</dbReference>
<feature type="compositionally biased region" description="Polar residues" evidence="2">
    <location>
        <begin position="7"/>
        <end position="50"/>
    </location>
</feature>
<evidence type="ECO:0000313" key="5">
    <source>
        <dbReference type="Proteomes" id="UP001174934"/>
    </source>
</evidence>
<accession>A0AA40CFW6</accession>
<feature type="region of interest" description="Disordered" evidence="2">
    <location>
        <begin position="1"/>
        <end position="67"/>
    </location>
</feature>
<dbReference type="InterPro" id="IPR046529">
    <property type="entry name" value="DUF6594"/>
</dbReference>
<proteinExistence type="predicted"/>
<keyword evidence="5" id="KW-1185">Reference proteome</keyword>
<evidence type="ECO:0000256" key="2">
    <source>
        <dbReference type="SAM" id="MobiDB-lite"/>
    </source>
</evidence>
<dbReference type="PANTHER" id="PTHR34502">
    <property type="entry name" value="DUF6594 DOMAIN-CONTAINING PROTEIN-RELATED"/>
    <property type="match status" value="1"/>
</dbReference>
<reference evidence="4" key="1">
    <citation type="submission" date="2023-06" db="EMBL/GenBank/DDBJ databases">
        <title>Genome-scale phylogeny and comparative genomics of the fungal order Sordariales.</title>
        <authorList>
            <consortium name="Lawrence Berkeley National Laboratory"/>
            <person name="Hensen N."/>
            <person name="Bonometti L."/>
            <person name="Westerberg I."/>
            <person name="Brannstrom I.O."/>
            <person name="Guillou S."/>
            <person name="Cros-Aarteil S."/>
            <person name="Calhoun S."/>
            <person name="Haridas S."/>
            <person name="Kuo A."/>
            <person name="Mondo S."/>
            <person name="Pangilinan J."/>
            <person name="Riley R."/>
            <person name="LaButti K."/>
            <person name="Andreopoulos B."/>
            <person name="Lipzen A."/>
            <person name="Chen C."/>
            <person name="Yanf M."/>
            <person name="Daum C."/>
            <person name="Ng V."/>
            <person name="Clum A."/>
            <person name="Steindorff A."/>
            <person name="Ohm R."/>
            <person name="Martin F."/>
            <person name="Silar P."/>
            <person name="Natvig D."/>
            <person name="Lalanne C."/>
            <person name="Gautier V."/>
            <person name="Ament-velasquez S.L."/>
            <person name="Kruys A."/>
            <person name="Hutchinson M.I."/>
            <person name="Powell A.J."/>
            <person name="Barry K."/>
            <person name="Miller A.N."/>
            <person name="Grigoriev I.V."/>
            <person name="Debuchy R."/>
            <person name="Gladieux P."/>
            <person name="Thoren M.H."/>
            <person name="Johannesson H."/>
        </authorList>
    </citation>
    <scope>NUCLEOTIDE SEQUENCE</scope>
    <source>
        <strain evidence="4">SMH3391-2</strain>
    </source>
</reference>
<gene>
    <name evidence="4" type="ORF">B0T17DRAFT_613452</name>
</gene>
<evidence type="ECO:0000256" key="1">
    <source>
        <dbReference type="SAM" id="Coils"/>
    </source>
</evidence>
<name>A0AA40CFW6_9PEZI</name>
<sequence>MEKFSPIRSTSLSVPDDQSTTCASTESSPISDRGSTVGTDRTSVSGSTSRYGLYPSAGSSRKTSEKEGWPMLAKEMADQPDYESFRRFRELNVKNLLYYQVEIAALERDLMAAEAEDSQVKNRVRKRYVRSAERLLEGGRI</sequence>
<evidence type="ECO:0000313" key="4">
    <source>
        <dbReference type="EMBL" id="KAK0636770.1"/>
    </source>
</evidence>
<feature type="coiled-coil region" evidence="1">
    <location>
        <begin position="96"/>
        <end position="123"/>
    </location>
</feature>
<dbReference type="Proteomes" id="UP001174934">
    <property type="component" value="Unassembled WGS sequence"/>
</dbReference>
<comment type="caution">
    <text evidence="4">The sequence shown here is derived from an EMBL/GenBank/DDBJ whole genome shotgun (WGS) entry which is preliminary data.</text>
</comment>
<dbReference type="Pfam" id="PF20237">
    <property type="entry name" value="DUF6594"/>
    <property type="match status" value="1"/>
</dbReference>
<keyword evidence="1" id="KW-0175">Coiled coil</keyword>
<evidence type="ECO:0000259" key="3">
    <source>
        <dbReference type="Pfam" id="PF20237"/>
    </source>
</evidence>